<dbReference type="AlphaFoldDB" id="A0A8C4NES0"/>
<reference evidence="9" key="1">
    <citation type="submission" date="2025-08" db="UniProtKB">
        <authorList>
            <consortium name="Ensembl"/>
        </authorList>
    </citation>
    <scope>IDENTIFICATION</scope>
</reference>
<dbReference type="GO" id="GO:0016604">
    <property type="term" value="C:nuclear body"/>
    <property type="evidence" value="ECO:0007669"/>
    <property type="project" value="TreeGrafter"/>
</dbReference>
<keyword evidence="10" id="KW-1185">Reference proteome</keyword>
<dbReference type="Pfam" id="PF13087">
    <property type="entry name" value="AAA_12"/>
    <property type="match status" value="1"/>
</dbReference>
<evidence type="ECO:0000256" key="6">
    <source>
        <dbReference type="SAM" id="MobiDB-lite"/>
    </source>
</evidence>
<keyword evidence="3" id="KW-0347">Helicase</keyword>
<dbReference type="Ensembl" id="ENSEBUT00000006056.1">
    <property type="protein sequence ID" value="ENSEBUP00000005615.1"/>
    <property type="gene ID" value="ENSEBUG00000003811.1"/>
</dbReference>
<dbReference type="PANTHER" id="PTHR10887:SF495">
    <property type="entry name" value="HELICASE SENATAXIN ISOFORM X1-RELATED"/>
    <property type="match status" value="1"/>
</dbReference>
<name>A0A8C4NES0_EPTBU</name>
<feature type="coiled-coil region" evidence="5">
    <location>
        <begin position="693"/>
        <end position="720"/>
    </location>
</feature>
<evidence type="ECO:0000313" key="10">
    <source>
        <dbReference type="Proteomes" id="UP000694388"/>
    </source>
</evidence>
<feature type="compositionally biased region" description="Polar residues" evidence="6">
    <location>
        <begin position="60"/>
        <end position="70"/>
    </location>
</feature>
<dbReference type="GeneTree" id="ENSGT00940000174323"/>
<dbReference type="GO" id="GO:0001147">
    <property type="term" value="F:transcription termination site sequence-specific DNA binding"/>
    <property type="evidence" value="ECO:0007669"/>
    <property type="project" value="TreeGrafter"/>
</dbReference>
<dbReference type="SUPFAM" id="SSF52540">
    <property type="entry name" value="P-loop containing nucleoside triphosphate hydrolases"/>
    <property type="match status" value="1"/>
</dbReference>
<dbReference type="InterPro" id="IPR045055">
    <property type="entry name" value="DNA2/NAM7-like"/>
</dbReference>
<keyword evidence="5" id="KW-0175">Coiled coil</keyword>
<keyword evidence="1" id="KW-0547">Nucleotide-binding</keyword>
<evidence type="ECO:0000259" key="8">
    <source>
        <dbReference type="Pfam" id="PF13087"/>
    </source>
</evidence>
<evidence type="ECO:0000256" key="2">
    <source>
        <dbReference type="ARBA" id="ARBA00022801"/>
    </source>
</evidence>
<evidence type="ECO:0008006" key="11">
    <source>
        <dbReference type="Google" id="ProtNLM"/>
    </source>
</evidence>
<feature type="region of interest" description="Disordered" evidence="6">
    <location>
        <begin position="60"/>
        <end position="108"/>
    </location>
</feature>
<organism evidence="9 10">
    <name type="scientific">Eptatretus burgeri</name>
    <name type="common">Inshore hagfish</name>
    <dbReference type="NCBI Taxonomy" id="7764"/>
    <lineage>
        <taxon>Eukaryota</taxon>
        <taxon>Metazoa</taxon>
        <taxon>Chordata</taxon>
        <taxon>Craniata</taxon>
        <taxon>Vertebrata</taxon>
        <taxon>Cyclostomata</taxon>
        <taxon>Myxini</taxon>
        <taxon>Myxiniformes</taxon>
        <taxon>Myxinidae</taxon>
        <taxon>Eptatretinae</taxon>
        <taxon>Eptatretus</taxon>
    </lineage>
</organism>
<evidence type="ECO:0000256" key="1">
    <source>
        <dbReference type="ARBA" id="ARBA00022741"/>
    </source>
</evidence>
<dbReference type="GO" id="GO:0004386">
    <property type="term" value="F:helicase activity"/>
    <property type="evidence" value="ECO:0007669"/>
    <property type="project" value="UniProtKB-KW"/>
</dbReference>
<sequence>MVVCQEPLLIDGSFGEYQESLIIDESDRQPVHEISNQADDAPDKTTCVCNSLTTDISSKSNNFSTPCSHPTTVTQSTKSTSSNNMTSTELSNRRRGDSPKCKMSYDSTTKNLDISPQKIRKLLRPLVETTAERLGFKKAPRHAPDLSQGSLSHVHLLRQRGFNLGAISEAEKRTYKLQLRRTKLPPRERLQNSLRHQEIPNVIVKASVLKKRKSPTTQLRKVLQNKANEDGNQKNDNGNAYLHEGEDAVVRLRAPTVKVYGKNQVSRAALLLEDAKREVLPLRARLASSRTRGTAKATRSLLKPGVLEALETESHLQKAALYLPLPQKNNFRASKQHDPNYFLNEVLRWDVHSLLSGKSYYDKQYDAEIKKLPLKYDSFDHFFTTMKPLLMIETWERVVRDLAKQERNGHYLEMKLNSYHYSQKLFCGKVEGQDDESQFTPASMSIKTCGNLSRIVTGTFRYRCVCSLTAELRKANALISSFKSPLFRILLNPEVSDFHPPSNGKELSPPISLHEQFNESQSKAIQSAFTMIVPQPRVPKICLLEGPPGTGKSKTIVGLLQTLLSAVNNGLERGILMPGAAGINNERLERRVLICAPSNGAVDELMMKIIVTFKAQVRQKNSPKGNCGDINIVRLGSDKNINTKVTQFSVKSLADRIRNSKNVQHMQAQLSLVDKQIEALFMRQPLPLHEKPKNALMMKRESIQRDLKEHQRKHQEVQRSVISQAHIVFSTLNSSCCVQLKDAVRFSGFSCIIVDEASQSTEMDSLVPLLYNCPKMVLVGDPKQLQPTVLSQRAKDLGYGRSLLERLLLCMKDKLKTPPLFLNIQYRMHPDICSFPSAYFYENLLLTDRMLGKMKSQFALTPYSVFDVEDGQEQQDSFHSFLNEAEAQLAVYAAECSLQSGVRSMAVITPYNGQRSYISHLLQKKFSQEDFAKVSVNTVDGFQGCEKDVVLLSCVRGCGKGATGVIGFLEDKHRLNVALTRAKLCFIIVGHFGENRTEISPLEGPYHRC</sequence>
<dbReference type="InterPro" id="IPR041679">
    <property type="entry name" value="DNA2/NAM7-like_C"/>
</dbReference>
<dbReference type="CDD" id="cd18808">
    <property type="entry name" value="SF1_C_Upf1"/>
    <property type="match status" value="1"/>
</dbReference>
<feature type="compositionally biased region" description="Low complexity" evidence="6">
    <location>
        <begin position="71"/>
        <end position="90"/>
    </location>
</feature>
<dbReference type="Pfam" id="PF13086">
    <property type="entry name" value="AAA_11"/>
    <property type="match status" value="1"/>
</dbReference>
<dbReference type="InterPro" id="IPR041677">
    <property type="entry name" value="DNA2/NAM7_AAA_11"/>
</dbReference>
<feature type="domain" description="DNA2/NAM7 helicase-like C-terminal" evidence="8">
    <location>
        <begin position="799"/>
        <end position="991"/>
    </location>
</feature>
<dbReference type="Gene3D" id="3.40.50.300">
    <property type="entry name" value="P-loop containing nucleotide triphosphate hydrolases"/>
    <property type="match status" value="2"/>
</dbReference>
<dbReference type="CDD" id="cd18042">
    <property type="entry name" value="DEXXQc_SETX"/>
    <property type="match status" value="1"/>
</dbReference>
<protein>
    <recommendedName>
        <fullName evidence="11">Senataxin</fullName>
    </recommendedName>
</protein>
<dbReference type="InterPro" id="IPR027417">
    <property type="entry name" value="P-loop_NTPase"/>
</dbReference>
<reference evidence="9" key="2">
    <citation type="submission" date="2025-09" db="UniProtKB">
        <authorList>
            <consortium name="Ensembl"/>
        </authorList>
    </citation>
    <scope>IDENTIFICATION</scope>
</reference>
<keyword evidence="2" id="KW-0378">Hydrolase</keyword>
<proteinExistence type="predicted"/>
<dbReference type="GO" id="GO:0005524">
    <property type="term" value="F:ATP binding"/>
    <property type="evidence" value="ECO:0007669"/>
    <property type="project" value="UniProtKB-KW"/>
</dbReference>
<evidence type="ECO:0000256" key="5">
    <source>
        <dbReference type="SAM" id="Coils"/>
    </source>
</evidence>
<feature type="domain" description="DNA2/NAM7 helicase helicase" evidence="7">
    <location>
        <begin position="516"/>
        <end position="792"/>
    </location>
</feature>
<dbReference type="Proteomes" id="UP000694388">
    <property type="component" value="Unplaced"/>
</dbReference>
<dbReference type="GO" id="GO:0005694">
    <property type="term" value="C:chromosome"/>
    <property type="evidence" value="ECO:0007669"/>
    <property type="project" value="UniProtKB-ARBA"/>
</dbReference>
<dbReference type="PANTHER" id="PTHR10887">
    <property type="entry name" value="DNA2/NAM7 HELICASE FAMILY"/>
    <property type="match status" value="1"/>
</dbReference>
<dbReference type="InterPro" id="IPR047187">
    <property type="entry name" value="SF1_C_Upf1"/>
</dbReference>
<dbReference type="FunFam" id="3.40.50.300:FF:000326">
    <property type="entry name" value="P-loop containing nucleoside triphosphate hydrolase"/>
    <property type="match status" value="1"/>
</dbReference>
<evidence type="ECO:0000259" key="7">
    <source>
        <dbReference type="Pfam" id="PF13086"/>
    </source>
</evidence>
<dbReference type="GO" id="GO:0006369">
    <property type="term" value="P:termination of RNA polymerase II transcription"/>
    <property type="evidence" value="ECO:0007669"/>
    <property type="project" value="TreeGrafter"/>
</dbReference>
<evidence type="ECO:0000256" key="3">
    <source>
        <dbReference type="ARBA" id="ARBA00022806"/>
    </source>
</evidence>
<feature type="compositionally biased region" description="Basic and acidic residues" evidence="6">
    <location>
        <begin position="91"/>
        <end position="100"/>
    </location>
</feature>
<evidence type="ECO:0000256" key="4">
    <source>
        <dbReference type="ARBA" id="ARBA00022840"/>
    </source>
</evidence>
<keyword evidence="4" id="KW-0067">ATP-binding</keyword>
<accession>A0A8C4NES0</accession>
<evidence type="ECO:0000313" key="9">
    <source>
        <dbReference type="Ensembl" id="ENSEBUP00000005615.1"/>
    </source>
</evidence>
<dbReference type="GO" id="GO:0016787">
    <property type="term" value="F:hydrolase activity"/>
    <property type="evidence" value="ECO:0007669"/>
    <property type="project" value="UniProtKB-KW"/>
</dbReference>